<dbReference type="Proteomes" id="UP001163324">
    <property type="component" value="Chromosome 6"/>
</dbReference>
<evidence type="ECO:0000313" key="1">
    <source>
        <dbReference type="EMBL" id="KAI9898753.1"/>
    </source>
</evidence>
<keyword evidence="2" id="KW-1185">Reference proteome</keyword>
<accession>A0ACC0UZ07</accession>
<reference evidence="1" key="1">
    <citation type="submission" date="2022-10" db="EMBL/GenBank/DDBJ databases">
        <title>Complete Genome of Trichothecium roseum strain YXFP-22015, a Plant Pathogen Isolated from Citrus.</title>
        <authorList>
            <person name="Wang Y."/>
            <person name="Zhu L."/>
        </authorList>
    </citation>
    <scope>NUCLEOTIDE SEQUENCE</scope>
    <source>
        <strain evidence="1">YXFP-22015</strain>
    </source>
</reference>
<protein>
    <submittedName>
        <fullName evidence="1">Uncharacterized protein</fullName>
    </submittedName>
</protein>
<sequence length="361" mass="39224">MVALSDAQVEAYLDRIHLPPQTRRLLALGPDHPSALGAVAALQRHHLRHVPFENLGLTYAAGGGSSRVSRTLPQDTASVYDRVVTRRAGGVCDQLHLLFAELLRHFGFAVYCTGARINAAAGMLYASGVKEAGEAEMRTPRFGPWVHLNTVVTVGEQDYVVDTGHGPSGFPTPVALVHDRPEEDMAPRQCRMIHGPLPGDGGSGSGRGRSKGGGPKWWRMQTRWSPSQPWLDVWAFAETEWQSLDFELLRKGYEAVGTGWAEPRVCCFRTTYDGEGNANGEGDGGGEGVRPTGFMLIIDDELRRGRADLGGKVEVLRKFYAEADRVAALGEVFGIRLGEDEVGGIAGHPAEIRDGDFDYYG</sequence>
<dbReference type="EMBL" id="CM047945">
    <property type="protein sequence ID" value="KAI9898753.1"/>
    <property type="molecule type" value="Genomic_DNA"/>
</dbReference>
<name>A0ACC0UZ07_9HYPO</name>
<proteinExistence type="predicted"/>
<organism evidence="1 2">
    <name type="scientific">Trichothecium roseum</name>
    <dbReference type="NCBI Taxonomy" id="47278"/>
    <lineage>
        <taxon>Eukaryota</taxon>
        <taxon>Fungi</taxon>
        <taxon>Dikarya</taxon>
        <taxon>Ascomycota</taxon>
        <taxon>Pezizomycotina</taxon>
        <taxon>Sordariomycetes</taxon>
        <taxon>Hypocreomycetidae</taxon>
        <taxon>Hypocreales</taxon>
        <taxon>Hypocreales incertae sedis</taxon>
        <taxon>Trichothecium</taxon>
    </lineage>
</organism>
<comment type="caution">
    <text evidence="1">The sequence shown here is derived from an EMBL/GenBank/DDBJ whole genome shotgun (WGS) entry which is preliminary data.</text>
</comment>
<evidence type="ECO:0000313" key="2">
    <source>
        <dbReference type="Proteomes" id="UP001163324"/>
    </source>
</evidence>
<gene>
    <name evidence="1" type="ORF">N3K66_007113</name>
</gene>